<dbReference type="EMBL" id="JABBGH010000003">
    <property type="protein sequence ID" value="NML66864.1"/>
    <property type="molecule type" value="Genomic_DNA"/>
</dbReference>
<evidence type="ECO:0000313" key="2">
    <source>
        <dbReference type="EMBL" id="NML66864.1"/>
    </source>
</evidence>
<name>A0A7Y0AGI7_9BACT</name>
<comment type="caution">
    <text evidence="2">The sequence shown here is derived from an EMBL/GenBank/DDBJ whole genome shotgun (WGS) entry which is preliminary data.</text>
</comment>
<keyword evidence="3" id="KW-1185">Reference proteome</keyword>
<dbReference type="AlphaFoldDB" id="A0A7Y0AGI7"/>
<proteinExistence type="predicted"/>
<keyword evidence="1" id="KW-0472">Membrane</keyword>
<sequence>MASPAHSSHSRLRADYQPRLRRSSFNGAKQLAAVQAPSRRVLLAVGLLVVALLVAIGTIAYHVATSK</sequence>
<feature type="transmembrane region" description="Helical" evidence="1">
    <location>
        <begin position="41"/>
        <end position="64"/>
    </location>
</feature>
<keyword evidence="1" id="KW-1133">Transmembrane helix</keyword>
<evidence type="ECO:0000313" key="3">
    <source>
        <dbReference type="Proteomes" id="UP000559626"/>
    </source>
</evidence>
<keyword evidence="1" id="KW-0812">Transmembrane</keyword>
<dbReference type="RefSeq" id="WP_169532573.1">
    <property type="nucleotide sequence ID" value="NZ_JABBGH010000003.1"/>
</dbReference>
<accession>A0A7Y0AGI7</accession>
<gene>
    <name evidence="2" type="ORF">HHL22_16790</name>
</gene>
<protein>
    <submittedName>
        <fullName evidence="2">Uncharacterized protein</fullName>
    </submittedName>
</protein>
<dbReference type="Proteomes" id="UP000559626">
    <property type="component" value="Unassembled WGS sequence"/>
</dbReference>
<reference evidence="2 3" key="1">
    <citation type="submission" date="2020-04" db="EMBL/GenBank/DDBJ databases">
        <title>Hymenobacter polaris sp. nov., isolated from Arctic soil.</title>
        <authorList>
            <person name="Dahal R.H."/>
        </authorList>
    </citation>
    <scope>NUCLEOTIDE SEQUENCE [LARGE SCALE GENOMIC DNA]</scope>
    <source>
        <strain evidence="2 3">RP-2-7</strain>
    </source>
</reference>
<evidence type="ECO:0000256" key="1">
    <source>
        <dbReference type="SAM" id="Phobius"/>
    </source>
</evidence>
<organism evidence="2 3">
    <name type="scientific">Hymenobacter polaris</name>
    <dbReference type="NCBI Taxonomy" id="2682546"/>
    <lineage>
        <taxon>Bacteria</taxon>
        <taxon>Pseudomonadati</taxon>
        <taxon>Bacteroidota</taxon>
        <taxon>Cytophagia</taxon>
        <taxon>Cytophagales</taxon>
        <taxon>Hymenobacteraceae</taxon>
        <taxon>Hymenobacter</taxon>
    </lineage>
</organism>